<comment type="caution">
    <text evidence="2">The sequence shown here is derived from an EMBL/GenBank/DDBJ whole genome shotgun (WGS) entry which is preliminary data.</text>
</comment>
<gene>
    <name evidence="2" type="ORF">RND71_013831</name>
</gene>
<keyword evidence="3" id="KW-1185">Reference proteome</keyword>
<feature type="region of interest" description="Disordered" evidence="1">
    <location>
        <begin position="1"/>
        <end position="25"/>
    </location>
</feature>
<evidence type="ECO:0000313" key="2">
    <source>
        <dbReference type="EMBL" id="KAK4365951.1"/>
    </source>
</evidence>
<dbReference type="PANTHER" id="PTHR47718">
    <property type="entry name" value="OS01G0519700 PROTEIN"/>
    <property type="match status" value="1"/>
</dbReference>
<dbReference type="PANTHER" id="PTHR47718:SF17">
    <property type="entry name" value="PROTEIN FAR1-RELATED SEQUENCE 5-LIKE"/>
    <property type="match status" value="1"/>
</dbReference>
<dbReference type="Proteomes" id="UP001291623">
    <property type="component" value="Unassembled WGS sequence"/>
</dbReference>
<dbReference type="EMBL" id="JAVYJV010000007">
    <property type="protein sequence ID" value="KAK4365951.1"/>
    <property type="molecule type" value="Genomic_DNA"/>
</dbReference>
<reference evidence="2" key="1">
    <citation type="submission" date="2023-12" db="EMBL/GenBank/DDBJ databases">
        <title>Genome assembly of Anisodus tanguticus.</title>
        <authorList>
            <person name="Wang Y.-J."/>
        </authorList>
    </citation>
    <scope>NUCLEOTIDE SEQUENCE</scope>
    <source>
        <strain evidence="2">KB-2021</strain>
        <tissue evidence="2">Leaf</tissue>
    </source>
</reference>
<dbReference type="AlphaFoldDB" id="A0AAE1VJD6"/>
<evidence type="ECO:0000313" key="3">
    <source>
        <dbReference type="Proteomes" id="UP001291623"/>
    </source>
</evidence>
<evidence type="ECO:0000256" key="1">
    <source>
        <dbReference type="SAM" id="MobiDB-lite"/>
    </source>
</evidence>
<name>A0AAE1VJD6_9SOLA</name>
<organism evidence="2 3">
    <name type="scientific">Anisodus tanguticus</name>
    <dbReference type="NCBI Taxonomy" id="243964"/>
    <lineage>
        <taxon>Eukaryota</taxon>
        <taxon>Viridiplantae</taxon>
        <taxon>Streptophyta</taxon>
        <taxon>Embryophyta</taxon>
        <taxon>Tracheophyta</taxon>
        <taxon>Spermatophyta</taxon>
        <taxon>Magnoliopsida</taxon>
        <taxon>eudicotyledons</taxon>
        <taxon>Gunneridae</taxon>
        <taxon>Pentapetalae</taxon>
        <taxon>asterids</taxon>
        <taxon>lamiids</taxon>
        <taxon>Solanales</taxon>
        <taxon>Solanaceae</taxon>
        <taxon>Solanoideae</taxon>
        <taxon>Hyoscyameae</taxon>
        <taxon>Anisodus</taxon>
    </lineage>
</organism>
<feature type="compositionally biased region" description="Acidic residues" evidence="1">
    <location>
        <begin position="7"/>
        <end position="23"/>
    </location>
</feature>
<sequence length="204" mass="23389">MSNQGSDQEEYEDQEAEDDEDGMDEKTFTHEEFLQGPTKGMIVKNKESLFACYKEHDRLKGFGIVKKTSNKKGADYIREVSRSLKIYLVAHDIADLRPSKNIRLLEVQDGGPENMRCTPKDCRNYILQQRRLRTLTTNGEAISREDAATYNFILSTWRKNMKKVKLTDILTDQRESIKASLRVVMPDTIHGIVFGTYSQSCLLG</sequence>
<accession>A0AAE1VJD6</accession>
<protein>
    <submittedName>
        <fullName evidence="2">Uncharacterized protein</fullName>
    </submittedName>
</protein>
<proteinExistence type="predicted"/>